<evidence type="ECO:0000313" key="2">
    <source>
        <dbReference type="Proteomes" id="UP000435649"/>
    </source>
</evidence>
<keyword evidence="2" id="KW-1185">Reference proteome</keyword>
<dbReference type="RefSeq" id="WP_154420896.1">
    <property type="nucleotide sequence ID" value="NZ_VUNS01000050.1"/>
</dbReference>
<dbReference type="AlphaFoldDB" id="A0A844GA32"/>
<dbReference type="Gene3D" id="3.10.150.10">
    <property type="entry name" value="DNA Polymerase III, subunit A, domain 2"/>
    <property type="match status" value="1"/>
</dbReference>
<dbReference type="Gene3D" id="3.70.10.10">
    <property type="match status" value="1"/>
</dbReference>
<dbReference type="Proteomes" id="UP000435649">
    <property type="component" value="Unassembled WGS sequence"/>
</dbReference>
<dbReference type="EMBL" id="VUNS01000050">
    <property type="protein sequence ID" value="MST99735.1"/>
    <property type="molecule type" value="Genomic_DNA"/>
</dbReference>
<gene>
    <name evidence="1" type="ORF">FYJ85_22145</name>
</gene>
<evidence type="ECO:0000313" key="1">
    <source>
        <dbReference type="EMBL" id="MST99735.1"/>
    </source>
</evidence>
<reference evidence="1 2" key="1">
    <citation type="submission" date="2019-08" db="EMBL/GenBank/DDBJ databases">
        <title>In-depth cultivation of the pig gut microbiome towards novel bacterial diversity and tailored functional studies.</title>
        <authorList>
            <person name="Wylensek D."/>
            <person name="Hitch T.C.A."/>
            <person name="Clavel T."/>
        </authorList>
    </citation>
    <scope>NUCLEOTIDE SEQUENCE [LARGE SCALE GENOMIC DNA]</scope>
    <source>
        <strain evidence="1 2">BBE-744-WT-12</strain>
    </source>
</reference>
<organism evidence="1 2">
    <name type="scientific">Victivallis lenta</name>
    <dbReference type="NCBI Taxonomy" id="2606640"/>
    <lineage>
        <taxon>Bacteria</taxon>
        <taxon>Pseudomonadati</taxon>
        <taxon>Lentisphaerota</taxon>
        <taxon>Lentisphaeria</taxon>
        <taxon>Victivallales</taxon>
        <taxon>Victivallaceae</taxon>
        <taxon>Victivallis</taxon>
    </lineage>
</organism>
<comment type="caution">
    <text evidence="1">The sequence shown here is derived from an EMBL/GenBank/DDBJ whole genome shotgun (WGS) entry which is preliminary data.</text>
</comment>
<accession>A0A844GA32</accession>
<protein>
    <submittedName>
        <fullName evidence="1">Uncharacterized protein</fullName>
    </submittedName>
</protein>
<name>A0A844GA32_9BACT</name>
<sequence>MLFSTSRRLCMKIEVNKNELERALIALGKLISRMSPVSEHKSLLIECRDGKVCFSTRSPSEQMTFRTVCAGEVEFRCIVGFDEFRDAVRGYRNKVLEIEDNEGTLRVGERTLFPMSGVEWRVPGEGEHCSVSELPKDFVALFAAASPLVDRNNPRKVLQGINLCREGITATNGKELLNIYVPLNVDDFTIPLPLALMQTKTTESGMLCTWTDRTGKMCRIETEHWVWHAEGLEGNYPNWKQVIPSQKALIRSVSFLPERGQQLEIFLKNVPDQPPHNPVELYQSDDPGYLNILAGEMHTSIAAEFIGNWNDVSIKLNKHVLLRLLSEGHTKIEAGDGHFPILATGGTGRYITIPLYQPKTQEPKPIQTQMEEPKMENNEMRVVSAPVQTVVRNPEPIPETVDPMEELNHGIDELRGRLKLLLDETGVLTRKVKEAVLRQKQKERDFILAKRAIERIKMAI</sequence>
<proteinExistence type="predicted"/>